<proteinExistence type="predicted"/>
<dbReference type="WBParaSite" id="PS1159_v2.g16805.t3">
    <property type="protein sequence ID" value="PS1159_v2.g16805.t3"/>
    <property type="gene ID" value="PS1159_v2.g16805"/>
</dbReference>
<reference evidence="2" key="1">
    <citation type="submission" date="2022-11" db="UniProtKB">
        <authorList>
            <consortium name="WormBaseParasite"/>
        </authorList>
    </citation>
    <scope>IDENTIFICATION</scope>
</reference>
<organism evidence="1 2">
    <name type="scientific">Panagrolaimus sp. PS1159</name>
    <dbReference type="NCBI Taxonomy" id="55785"/>
    <lineage>
        <taxon>Eukaryota</taxon>
        <taxon>Metazoa</taxon>
        <taxon>Ecdysozoa</taxon>
        <taxon>Nematoda</taxon>
        <taxon>Chromadorea</taxon>
        <taxon>Rhabditida</taxon>
        <taxon>Tylenchina</taxon>
        <taxon>Panagrolaimomorpha</taxon>
        <taxon>Panagrolaimoidea</taxon>
        <taxon>Panagrolaimidae</taxon>
        <taxon>Panagrolaimus</taxon>
    </lineage>
</organism>
<evidence type="ECO:0000313" key="1">
    <source>
        <dbReference type="Proteomes" id="UP000887580"/>
    </source>
</evidence>
<evidence type="ECO:0000313" key="2">
    <source>
        <dbReference type="WBParaSite" id="PS1159_v2.g16805.t3"/>
    </source>
</evidence>
<protein>
    <submittedName>
        <fullName evidence="2">AGC-kinase C-terminal domain-containing protein</fullName>
    </submittedName>
</protein>
<dbReference type="Proteomes" id="UP000887580">
    <property type="component" value="Unplaced"/>
</dbReference>
<sequence length="266" mass="31023">LFTHLQQEKNFSENRSRFYAAEIACALGYLHEKDIIYRDLKPENILLDRYGHVVLTDFGLCKEGIKQKDTTGTFAGTPEYLAPEVILKKKYDRTVDWWCLGTVTPEVILKKKYDRTVDWWCLGTVLYEMLFGLPPFYSRNQKEMYDQILNQPLTISNMASPSSRDILQSLLEKDRHKRLGCKRDFEEIKSHEFFVSINWAKLLKREIKPTFIPKVKNEADDSLISDEFKRIKPPVNSLMNGTTYVEQDANFLGFTYIPSNLDSVNL</sequence>
<accession>A0AC35FH41</accession>
<name>A0AC35FH41_9BILA</name>